<dbReference type="GeneID" id="4355658"/>
<gene>
    <name evidence="1" type="ORF">ATEG_00897</name>
</gene>
<sequence length="338" mass="38070">MELCEMIRFRLRESPVLLLRPYATVARVLLRCIGNQTPYYDTDLSDCASSLQTLRNAQITKAENVGSFLALGLSLVTFHRLISGVSASTICRYTLSLVRPYYYSNQLSSSDSMELTCLVFMDTTQSLFRARVPVIQYQVRDPYIVDRHAGLCGPLLPLLYRICLLAAAIRTGSGDVPSPASFDSLTEEITAWTPNISKDALERFSQEEMYLLVTQASLHRTAALLILHRLRYPFGEKDEEAEALSRTIVSEITHCLALANQYPPNITLIFLVAGAEVHDTAGRRHVLSLITKIMGANFYPFISNLRMFLARAWAGRDQGTTRYLFRLFEEDPELSIPL</sequence>
<dbReference type="VEuPathDB" id="FungiDB:ATEG_00897"/>
<dbReference type="Proteomes" id="UP000007963">
    <property type="component" value="Unassembled WGS sequence"/>
</dbReference>
<dbReference type="AlphaFoldDB" id="Q0CZI7"/>
<evidence type="ECO:0000313" key="1">
    <source>
        <dbReference type="EMBL" id="EAU39543.1"/>
    </source>
</evidence>
<dbReference type="OMA" id="CEAGHLM"/>
<dbReference type="RefSeq" id="XP_001210983.1">
    <property type="nucleotide sequence ID" value="XM_001210983.1"/>
</dbReference>
<accession>Q0CZI7</accession>
<dbReference type="OrthoDB" id="4137815at2759"/>
<protein>
    <submittedName>
        <fullName evidence="1">Uncharacterized protein</fullName>
    </submittedName>
</protein>
<dbReference type="EMBL" id="CH476594">
    <property type="protein sequence ID" value="EAU39543.1"/>
    <property type="molecule type" value="Genomic_DNA"/>
</dbReference>
<dbReference type="HOGENOM" id="CLU_036113_1_0_1"/>
<dbReference type="InterPro" id="IPR021858">
    <property type="entry name" value="Fun_TF"/>
</dbReference>
<evidence type="ECO:0000313" key="2">
    <source>
        <dbReference type="Proteomes" id="UP000007963"/>
    </source>
</evidence>
<name>Q0CZI7_ASPTN</name>
<organism evidence="1 2">
    <name type="scientific">Aspergillus terreus (strain NIH 2624 / FGSC A1156)</name>
    <dbReference type="NCBI Taxonomy" id="341663"/>
    <lineage>
        <taxon>Eukaryota</taxon>
        <taxon>Fungi</taxon>
        <taxon>Dikarya</taxon>
        <taxon>Ascomycota</taxon>
        <taxon>Pezizomycotina</taxon>
        <taxon>Eurotiomycetes</taxon>
        <taxon>Eurotiomycetidae</taxon>
        <taxon>Eurotiales</taxon>
        <taxon>Aspergillaceae</taxon>
        <taxon>Aspergillus</taxon>
        <taxon>Aspergillus subgen. Circumdati</taxon>
    </lineage>
</organism>
<dbReference type="Pfam" id="PF11951">
    <property type="entry name" value="Fungal_trans_2"/>
    <property type="match status" value="1"/>
</dbReference>
<reference evidence="2" key="1">
    <citation type="submission" date="2005-09" db="EMBL/GenBank/DDBJ databases">
        <title>Annotation of the Aspergillus terreus NIH2624 genome.</title>
        <authorList>
            <person name="Birren B.W."/>
            <person name="Lander E.S."/>
            <person name="Galagan J.E."/>
            <person name="Nusbaum C."/>
            <person name="Devon K."/>
            <person name="Henn M."/>
            <person name="Ma L.-J."/>
            <person name="Jaffe D.B."/>
            <person name="Butler J."/>
            <person name="Alvarez P."/>
            <person name="Gnerre S."/>
            <person name="Grabherr M."/>
            <person name="Kleber M."/>
            <person name="Mauceli E.W."/>
            <person name="Brockman W."/>
            <person name="Rounsley S."/>
            <person name="Young S.K."/>
            <person name="LaButti K."/>
            <person name="Pushparaj V."/>
            <person name="DeCaprio D."/>
            <person name="Crawford M."/>
            <person name="Koehrsen M."/>
            <person name="Engels R."/>
            <person name="Montgomery P."/>
            <person name="Pearson M."/>
            <person name="Howarth C."/>
            <person name="Larson L."/>
            <person name="Luoma S."/>
            <person name="White J."/>
            <person name="Alvarado L."/>
            <person name="Kodira C.D."/>
            <person name="Zeng Q."/>
            <person name="Oleary S."/>
            <person name="Yandava C."/>
            <person name="Denning D.W."/>
            <person name="Nierman W.C."/>
            <person name="Milne T."/>
            <person name="Madden K."/>
        </authorList>
    </citation>
    <scope>NUCLEOTIDE SEQUENCE [LARGE SCALE GENOMIC DNA]</scope>
    <source>
        <strain evidence="2">NIH 2624 / FGSC A1156</strain>
    </source>
</reference>
<proteinExistence type="predicted"/>